<evidence type="ECO:0000256" key="1">
    <source>
        <dbReference type="SAM" id="SignalP"/>
    </source>
</evidence>
<name>A0ABQ7QIQ8_PLUXY</name>
<keyword evidence="1" id="KW-0732">Signal</keyword>
<keyword evidence="3" id="KW-1185">Reference proteome</keyword>
<protein>
    <submittedName>
        <fullName evidence="2">Uncharacterized protein</fullName>
    </submittedName>
</protein>
<evidence type="ECO:0000313" key="3">
    <source>
        <dbReference type="Proteomes" id="UP000823941"/>
    </source>
</evidence>
<organism evidence="2 3">
    <name type="scientific">Plutella xylostella</name>
    <name type="common">Diamondback moth</name>
    <name type="synonym">Plutella maculipennis</name>
    <dbReference type="NCBI Taxonomy" id="51655"/>
    <lineage>
        <taxon>Eukaryota</taxon>
        <taxon>Metazoa</taxon>
        <taxon>Ecdysozoa</taxon>
        <taxon>Arthropoda</taxon>
        <taxon>Hexapoda</taxon>
        <taxon>Insecta</taxon>
        <taxon>Pterygota</taxon>
        <taxon>Neoptera</taxon>
        <taxon>Endopterygota</taxon>
        <taxon>Lepidoptera</taxon>
        <taxon>Glossata</taxon>
        <taxon>Ditrysia</taxon>
        <taxon>Yponomeutoidea</taxon>
        <taxon>Plutellidae</taxon>
        <taxon>Plutella</taxon>
    </lineage>
</organism>
<reference evidence="2 3" key="1">
    <citation type="submission" date="2021-06" db="EMBL/GenBank/DDBJ databases">
        <title>A haploid diamondback moth (Plutella xylostella L.) genome assembly resolves 31 chromosomes and identifies a diamide resistance mutation.</title>
        <authorList>
            <person name="Ward C.M."/>
            <person name="Perry K.D."/>
            <person name="Baker G."/>
            <person name="Powis K."/>
            <person name="Heckel D.G."/>
            <person name="Baxter S.W."/>
        </authorList>
    </citation>
    <scope>NUCLEOTIDE SEQUENCE [LARGE SCALE GENOMIC DNA]</scope>
    <source>
        <strain evidence="2 3">LV</strain>
        <tissue evidence="2">Single pupa</tissue>
    </source>
</reference>
<dbReference type="EMBL" id="JAHIBW010000014">
    <property type="protein sequence ID" value="KAG7304803.1"/>
    <property type="molecule type" value="Genomic_DNA"/>
</dbReference>
<feature type="signal peptide" evidence="1">
    <location>
        <begin position="1"/>
        <end position="18"/>
    </location>
</feature>
<accession>A0ABQ7QIQ8</accession>
<comment type="caution">
    <text evidence="2">The sequence shown here is derived from an EMBL/GenBank/DDBJ whole genome shotgun (WGS) entry which is preliminary data.</text>
</comment>
<sequence length="228" mass="25387">MKYQILFHTLLFLSFSAADETCESQDSAATVQPCPDLTESCVQEYFQHRVQCTPAIQESGAVKFDTITMKIPSTKMIIDQLNTTIDEVDGKIVAFTVNEEKKLAVLAVEFTNMTMTSNLLFNFYGTGKEPITFTGALDEFFPSIVMTSFLSTETYDLHTARHFAYLPAVPTVGLTGGCLDTDDAVLSEALADFNENFNTVLLEGWRSVGVPLANYYIQNHICDYGIKY</sequence>
<proteinExistence type="predicted"/>
<dbReference type="Proteomes" id="UP000823941">
    <property type="component" value="Chromosome 14"/>
</dbReference>
<evidence type="ECO:0000313" key="2">
    <source>
        <dbReference type="EMBL" id="KAG7304803.1"/>
    </source>
</evidence>
<feature type="chain" id="PRO_5045788622" evidence="1">
    <location>
        <begin position="19"/>
        <end position="228"/>
    </location>
</feature>
<gene>
    <name evidence="2" type="ORF">JYU34_010169</name>
</gene>